<feature type="transmembrane region" description="Helical" evidence="1">
    <location>
        <begin position="529"/>
        <end position="549"/>
    </location>
</feature>
<proteinExistence type="predicted"/>
<dbReference type="PANTHER" id="PTHR46825:SF9">
    <property type="entry name" value="BETA-LACTAMASE-RELATED DOMAIN-CONTAINING PROTEIN"/>
    <property type="match status" value="1"/>
</dbReference>
<keyword evidence="1" id="KW-1133">Transmembrane helix</keyword>
<feature type="chain" id="PRO_5045837221" evidence="2">
    <location>
        <begin position="22"/>
        <end position="624"/>
    </location>
</feature>
<keyword evidence="5" id="KW-1185">Reference proteome</keyword>
<feature type="transmembrane region" description="Helical" evidence="1">
    <location>
        <begin position="493"/>
        <end position="517"/>
    </location>
</feature>
<dbReference type="PANTHER" id="PTHR46825">
    <property type="entry name" value="D-ALANYL-D-ALANINE-CARBOXYPEPTIDASE/ENDOPEPTIDASE AMPH"/>
    <property type="match status" value="1"/>
</dbReference>
<evidence type="ECO:0000313" key="5">
    <source>
        <dbReference type="Proteomes" id="UP001198901"/>
    </source>
</evidence>
<evidence type="ECO:0000256" key="2">
    <source>
        <dbReference type="SAM" id="SignalP"/>
    </source>
</evidence>
<dbReference type="RefSeq" id="WP_224531894.1">
    <property type="nucleotide sequence ID" value="NZ_JAIUJR010000020.1"/>
</dbReference>
<dbReference type="InterPro" id="IPR012338">
    <property type="entry name" value="Beta-lactam/transpept-like"/>
</dbReference>
<keyword evidence="1" id="KW-0812">Transmembrane</keyword>
<dbReference type="EMBL" id="JAIUJR010000020">
    <property type="protein sequence ID" value="MCA0133900.1"/>
    <property type="molecule type" value="Genomic_DNA"/>
</dbReference>
<gene>
    <name evidence="4" type="ORF">LBU54_15010</name>
</gene>
<name>A0ABS7XV56_9FLAO</name>
<dbReference type="Pfam" id="PF00144">
    <property type="entry name" value="Beta-lactamase"/>
    <property type="match status" value="1"/>
</dbReference>
<protein>
    <submittedName>
        <fullName evidence="4">Beta-lactamase family protein</fullName>
    </submittedName>
</protein>
<evidence type="ECO:0000313" key="4">
    <source>
        <dbReference type="EMBL" id="MCA0133900.1"/>
    </source>
</evidence>
<keyword evidence="1" id="KW-0472">Membrane</keyword>
<evidence type="ECO:0000256" key="1">
    <source>
        <dbReference type="SAM" id="Phobius"/>
    </source>
</evidence>
<dbReference type="InterPro" id="IPR001466">
    <property type="entry name" value="Beta-lactam-related"/>
</dbReference>
<comment type="caution">
    <text evidence="4">The sequence shown here is derived from an EMBL/GenBank/DDBJ whole genome shotgun (WGS) entry which is preliminary data.</text>
</comment>
<dbReference type="Gene3D" id="3.40.710.10">
    <property type="entry name" value="DD-peptidase/beta-lactamase superfamily"/>
    <property type="match status" value="1"/>
</dbReference>
<organism evidence="4 5">
    <name type="scientific">Winogradskyella alexanderae</name>
    <dbReference type="NCBI Taxonomy" id="2877123"/>
    <lineage>
        <taxon>Bacteria</taxon>
        <taxon>Pseudomonadati</taxon>
        <taxon>Bacteroidota</taxon>
        <taxon>Flavobacteriia</taxon>
        <taxon>Flavobacteriales</taxon>
        <taxon>Flavobacteriaceae</taxon>
        <taxon>Winogradskyella</taxon>
    </lineage>
</organism>
<sequence length="624" mass="71904">MMRAKYIFILGFFTFWFSSYSQNTDNTSSELKNWIDFQFNTAIDSLKIPGATFVLVQGDSIVHCKGYGLADIEKNIAVSGSTTLFGIASISKTFVGVSIMKLYEQGKISLDEDVNTYLKSVQLDYKFDKPITIRNLLTHTGGFDESNLENRVRTEEEFIPLNEYVKKRIPPQIRPPGEVLSYSNFGYAILGLIVEDVSGVPFYEYLRLNILDPLDMHLSGFKRQEFHQNNYSKSYNLRGNKLVAYKDSFVLQYPAGSMTSTAKEMSYYMSMLLNYGTYKDKKLLDSLTVSKMFSSAFKHYDKAQNSWLWGFYEDHWNGFRIVKHEGDIDGFASTLALIPNQNIGIFISINASSLKNRTNRGFIQGFTEVLFQKMFPSFNGKELYTEAPQIGSVSKPLKAFEGTYRPTRYAQSTLEKVGLFIGLTPEINITTKDGRLFVEKLNESLLPISDLTFFAENKKKYVAFKEDKNGEISYFFRDTQSYHKVKWFESIRFQLILIAGIVIIFVIFIIGSLIRRFILKKKLQTLEELNFSISLLSLLFLSTFSLVLMKTDPYEFQYGLPVSAKISLLLPPIIIVLMIWSAFVLIKSIRKRNVGLWRLNYVMVIINILWIVWLNFWNLIGYNY</sequence>
<accession>A0ABS7XV56</accession>
<evidence type="ECO:0000259" key="3">
    <source>
        <dbReference type="Pfam" id="PF00144"/>
    </source>
</evidence>
<reference evidence="5" key="1">
    <citation type="submission" date="2023-07" db="EMBL/GenBank/DDBJ databases">
        <authorList>
            <person name="Yue Y."/>
        </authorList>
    </citation>
    <scope>NUCLEOTIDE SEQUENCE [LARGE SCALE GENOMIC DNA]</scope>
    <source>
        <strain evidence="5">D23</strain>
    </source>
</reference>
<dbReference type="SUPFAM" id="SSF56601">
    <property type="entry name" value="beta-lactamase/transpeptidase-like"/>
    <property type="match status" value="1"/>
</dbReference>
<feature type="transmembrane region" description="Helical" evidence="1">
    <location>
        <begin position="569"/>
        <end position="589"/>
    </location>
</feature>
<feature type="signal peptide" evidence="2">
    <location>
        <begin position="1"/>
        <end position="21"/>
    </location>
</feature>
<dbReference type="InterPro" id="IPR050491">
    <property type="entry name" value="AmpC-like"/>
</dbReference>
<keyword evidence="2" id="KW-0732">Signal</keyword>
<feature type="transmembrane region" description="Helical" evidence="1">
    <location>
        <begin position="601"/>
        <end position="620"/>
    </location>
</feature>
<dbReference type="Proteomes" id="UP001198901">
    <property type="component" value="Unassembled WGS sequence"/>
</dbReference>
<feature type="domain" description="Beta-lactamase-related" evidence="3">
    <location>
        <begin position="45"/>
        <end position="353"/>
    </location>
</feature>